<dbReference type="InterPro" id="IPR016040">
    <property type="entry name" value="NAD(P)-bd_dom"/>
</dbReference>
<dbReference type="EMBL" id="KE356560">
    <property type="protein sequence ID" value="ERG90349.1"/>
    <property type="molecule type" value="Genomic_DNA"/>
</dbReference>
<sequence>MSDLTAGSYAPPQTLFVAGASGDTGRAVLRLAESRIPTVRALTRSGEKRSMLHQAGADEVVVDNLLDPDDLGSALADVDAIISTVGSTLGDIRSADRFVDGAGTRALVDAALSAGVDTFCMESAIGVGDDSSNPLATVFNTIIGPIQAAKADAEAAIRDASFRHVILRPGVLTDGPRTDIATIAETESDIHLWGTISRADVARVLLAALVTPAAQNNTFETISVPRPMADVSNTTWEFPTGAHNTEKIPISVAHKS</sequence>
<dbReference type="PANTHER" id="PTHR15020">
    <property type="entry name" value="FLAVIN REDUCTASE-RELATED"/>
    <property type="match status" value="1"/>
</dbReference>
<evidence type="ECO:0000313" key="2">
    <source>
        <dbReference type="EMBL" id="ERG90349.1"/>
    </source>
</evidence>
<evidence type="ECO:0000313" key="3">
    <source>
        <dbReference type="Proteomes" id="UP000030649"/>
    </source>
</evidence>
<dbReference type="SUPFAM" id="SSF51735">
    <property type="entry name" value="NAD(P)-binding Rossmann-fold domains"/>
    <property type="match status" value="1"/>
</dbReference>
<protein>
    <submittedName>
        <fullName evidence="2">Putative nucleoside-diphosphate-sugar epimerase</fullName>
    </submittedName>
</protein>
<proteinExistence type="predicted"/>
<dbReference type="STRING" id="1238424.J07HQW1_00369"/>
<reference evidence="2 3" key="1">
    <citation type="journal article" date="2013" name="PLoS ONE">
        <title>Assembly-driven community genomics of a hypersaline microbial ecosystem.</title>
        <authorList>
            <person name="Podell S."/>
            <person name="Ugalde J.A."/>
            <person name="Narasingarao P."/>
            <person name="Banfield J.F."/>
            <person name="Heidelberg K.B."/>
            <person name="Allen E.E."/>
        </authorList>
    </citation>
    <scope>NUCLEOTIDE SEQUENCE [LARGE SCALE GENOMIC DNA]</scope>
    <source>
        <strain evidence="3">J07HQW1</strain>
    </source>
</reference>
<gene>
    <name evidence="2" type="ORF">J07HQW1_00369</name>
</gene>
<dbReference type="HOGENOM" id="CLU_025711_0_2_2"/>
<dbReference type="AlphaFoldDB" id="U1ML60"/>
<name>U1ML60_9EURY</name>
<dbReference type="InterPro" id="IPR036291">
    <property type="entry name" value="NAD(P)-bd_dom_sf"/>
</dbReference>
<accession>U1ML60</accession>
<dbReference type="Gene3D" id="3.40.50.720">
    <property type="entry name" value="NAD(P)-binding Rossmann-like Domain"/>
    <property type="match status" value="1"/>
</dbReference>
<dbReference type="Pfam" id="PF13460">
    <property type="entry name" value="NAD_binding_10"/>
    <property type="match status" value="1"/>
</dbReference>
<dbReference type="Proteomes" id="UP000030649">
    <property type="component" value="Unassembled WGS sequence"/>
</dbReference>
<evidence type="ECO:0000259" key="1">
    <source>
        <dbReference type="Pfam" id="PF13460"/>
    </source>
</evidence>
<feature type="domain" description="NAD(P)-binding" evidence="1">
    <location>
        <begin position="19"/>
        <end position="211"/>
    </location>
</feature>
<dbReference type="PANTHER" id="PTHR15020:SF50">
    <property type="entry name" value="UPF0659 PROTEIN YMR090W"/>
    <property type="match status" value="1"/>
</dbReference>
<organism evidence="2 3">
    <name type="scientific">Haloquadratum walsbyi J07HQW1</name>
    <dbReference type="NCBI Taxonomy" id="1238424"/>
    <lineage>
        <taxon>Archaea</taxon>
        <taxon>Methanobacteriati</taxon>
        <taxon>Methanobacteriota</taxon>
        <taxon>Stenosarchaea group</taxon>
        <taxon>Halobacteria</taxon>
        <taxon>Halobacteriales</taxon>
        <taxon>Haloferacaceae</taxon>
        <taxon>Haloquadratum</taxon>
    </lineage>
</organism>